<evidence type="ECO:0000313" key="4">
    <source>
        <dbReference type="Proteomes" id="UP000194280"/>
    </source>
</evidence>
<dbReference type="AlphaFoldDB" id="A0A1Z5SX60"/>
<dbReference type="EMBL" id="MUNK01000205">
    <property type="protein sequence ID" value="OTA25384.1"/>
    <property type="molecule type" value="Genomic_DNA"/>
</dbReference>
<feature type="compositionally biased region" description="Acidic residues" evidence="1">
    <location>
        <begin position="381"/>
        <end position="397"/>
    </location>
</feature>
<feature type="region of interest" description="Disordered" evidence="1">
    <location>
        <begin position="53"/>
        <end position="78"/>
    </location>
</feature>
<feature type="compositionally biased region" description="Polar residues" evidence="1">
    <location>
        <begin position="56"/>
        <end position="78"/>
    </location>
</feature>
<dbReference type="VEuPathDB" id="FungiDB:BTJ68_12202"/>
<evidence type="ECO:0000259" key="2">
    <source>
        <dbReference type="Pfam" id="PF20233"/>
    </source>
</evidence>
<dbReference type="InParanoid" id="A0A1Z5SX60"/>
<keyword evidence="4" id="KW-1185">Reference proteome</keyword>
<proteinExistence type="predicted"/>
<dbReference type="PANTHER" id="PTHR35391">
    <property type="entry name" value="C2H2-TYPE DOMAIN-CONTAINING PROTEIN-RELATED"/>
    <property type="match status" value="1"/>
</dbReference>
<evidence type="ECO:0000313" key="3">
    <source>
        <dbReference type="EMBL" id="OTA25384.1"/>
    </source>
</evidence>
<evidence type="ECO:0000256" key="1">
    <source>
        <dbReference type="SAM" id="MobiDB-lite"/>
    </source>
</evidence>
<reference evidence="3 4" key="1">
    <citation type="submission" date="2017-01" db="EMBL/GenBank/DDBJ databases">
        <title>The recent genome duplication of the halophilic yeast Hortaea werneckii: insights from long-read sequencing.</title>
        <authorList>
            <person name="Sinha S."/>
            <person name="Flibotte S."/>
            <person name="Neira M."/>
            <person name="Lenassi M."/>
            <person name="Gostincar C."/>
            <person name="Stajich J.E."/>
            <person name="Nislow C.E."/>
        </authorList>
    </citation>
    <scope>NUCLEOTIDE SEQUENCE [LARGE SCALE GENOMIC DNA]</scope>
    <source>
        <strain evidence="3 4">EXF-2000</strain>
    </source>
</reference>
<feature type="region of interest" description="Disordered" evidence="1">
    <location>
        <begin position="377"/>
        <end position="408"/>
    </location>
</feature>
<gene>
    <name evidence="3" type="ORF">BTJ68_12202</name>
</gene>
<feature type="domain" description="DUF6590" evidence="2">
    <location>
        <begin position="203"/>
        <end position="370"/>
    </location>
</feature>
<dbReference type="OrthoDB" id="3559580at2759"/>
<dbReference type="Pfam" id="PF20233">
    <property type="entry name" value="DUF6590"/>
    <property type="match status" value="1"/>
</dbReference>
<feature type="region of interest" description="Disordered" evidence="1">
    <location>
        <begin position="100"/>
        <end position="134"/>
    </location>
</feature>
<name>A0A1Z5SX60_HORWE</name>
<organism evidence="3 4">
    <name type="scientific">Hortaea werneckii EXF-2000</name>
    <dbReference type="NCBI Taxonomy" id="1157616"/>
    <lineage>
        <taxon>Eukaryota</taxon>
        <taxon>Fungi</taxon>
        <taxon>Dikarya</taxon>
        <taxon>Ascomycota</taxon>
        <taxon>Pezizomycotina</taxon>
        <taxon>Dothideomycetes</taxon>
        <taxon>Dothideomycetidae</taxon>
        <taxon>Mycosphaerellales</taxon>
        <taxon>Teratosphaeriaceae</taxon>
        <taxon>Hortaea</taxon>
    </lineage>
</organism>
<feature type="compositionally biased region" description="Low complexity" evidence="1">
    <location>
        <begin position="110"/>
        <end position="128"/>
    </location>
</feature>
<comment type="caution">
    <text evidence="3">The sequence shown here is derived from an EMBL/GenBank/DDBJ whole genome shotgun (WGS) entry which is preliminary data.</text>
</comment>
<protein>
    <recommendedName>
        <fullName evidence="2">DUF6590 domain-containing protein</fullName>
    </recommendedName>
</protein>
<sequence>MAQPYSTGSQPAWTWDVRRQLYYYWDSQSDQFIYTDGLRVPRPSTVPRTFYEQKNAPAQQNPQYGGAVSTGNYTNSPGSPGYIAQGTAYRQTQQYLHLHGQTPRSPQAGPSYAQPSASSVQPQQQAIPTLPPSVHRDTYEQDGVQFVRTFSSASQVQTTVGLQPPERITDQELYNAGGHAHGLLRGDGRPEEQLYSSYRVRFSTFFTVGRVFQILWTEPAGATGTQITAFEANDRNGNSQDDRSALSTVRFGERVYSKIRRFVVVRGSDKYCSALPIMTYGGQGVAKPGVNKSEHAIIYTGHMAPQPTSHERPTQGQKAMRPLAIRVDADNHEQLHVMSRIHFGKVYTVEHNVKVKPFGKVHPHFLRALEVQFRSVFSGQGDDDEDSSSEDSDDGDDPNGAQAGSNEA</sequence>
<accession>A0A1Z5SX60</accession>
<dbReference type="Proteomes" id="UP000194280">
    <property type="component" value="Unassembled WGS sequence"/>
</dbReference>
<dbReference type="InterPro" id="IPR046497">
    <property type="entry name" value="DUF6590"/>
</dbReference>
<dbReference type="STRING" id="1157616.A0A1Z5SX60"/>
<dbReference type="PANTHER" id="PTHR35391:SF5">
    <property type="entry name" value="DUF6590 DOMAIN-CONTAINING PROTEIN"/>
    <property type="match status" value="1"/>
</dbReference>